<dbReference type="Proteomes" id="UP000012073">
    <property type="component" value="Unassembled WGS sequence"/>
</dbReference>
<proteinExistence type="predicted"/>
<dbReference type="Gramene" id="CDF36334">
    <property type="protein sequence ID" value="CDF36334"/>
    <property type="gene ID" value="CHC_T00004772001"/>
</dbReference>
<evidence type="ECO:0000256" key="1">
    <source>
        <dbReference type="SAM" id="MobiDB-lite"/>
    </source>
</evidence>
<dbReference type="RefSeq" id="XP_005716153.1">
    <property type="nucleotide sequence ID" value="XM_005716096.1"/>
</dbReference>
<evidence type="ECO:0000313" key="2">
    <source>
        <dbReference type="EMBL" id="CDF36334.1"/>
    </source>
</evidence>
<dbReference type="AlphaFoldDB" id="R7QE21"/>
<organism evidence="2 3">
    <name type="scientific">Chondrus crispus</name>
    <name type="common">Carrageen Irish moss</name>
    <name type="synonym">Polymorpha crispa</name>
    <dbReference type="NCBI Taxonomy" id="2769"/>
    <lineage>
        <taxon>Eukaryota</taxon>
        <taxon>Rhodophyta</taxon>
        <taxon>Florideophyceae</taxon>
        <taxon>Rhodymeniophycidae</taxon>
        <taxon>Gigartinales</taxon>
        <taxon>Gigartinaceae</taxon>
        <taxon>Chondrus</taxon>
    </lineage>
</organism>
<keyword evidence="3" id="KW-1185">Reference proteome</keyword>
<protein>
    <submittedName>
        <fullName evidence="2">Uncharacterized protein</fullName>
    </submittedName>
</protein>
<gene>
    <name evidence="2" type="ORF">CHC_T00004772001</name>
</gene>
<accession>R7QE21</accession>
<dbReference type="EMBL" id="HG001772">
    <property type="protein sequence ID" value="CDF36334.1"/>
    <property type="molecule type" value="Genomic_DNA"/>
</dbReference>
<dbReference type="GeneID" id="17323869"/>
<dbReference type="KEGG" id="ccp:CHC_T00004772001"/>
<name>R7QE21_CHOCR</name>
<reference evidence="3" key="1">
    <citation type="journal article" date="2013" name="Proc. Natl. Acad. Sci. U.S.A.">
        <title>Genome structure and metabolic features in the red seaweed Chondrus crispus shed light on evolution of the Archaeplastida.</title>
        <authorList>
            <person name="Collen J."/>
            <person name="Porcel B."/>
            <person name="Carre W."/>
            <person name="Ball S.G."/>
            <person name="Chaparro C."/>
            <person name="Tonon T."/>
            <person name="Barbeyron T."/>
            <person name="Michel G."/>
            <person name="Noel B."/>
            <person name="Valentin K."/>
            <person name="Elias M."/>
            <person name="Artiguenave F."/>
            <person name="Arun A."/>
            <person name="Aury J.M."/>
            <person name="Barbosa-Neto J.F."/>
            <person name="Bothwell J.H."/>
            <person name="Bouget F.Y."/>
            <person name="Brillet L."/>
            <person name="Cabello-Hurtado F."/>
            <person name="Capella-Gutierrez S."/>
            <person name="Charrier B."/>
            <person name="Cladiere L."/>
            <person name="Cock J.M."/>
            <person name="Coelho S.M."/>
            <person name="Colleoni C."/>
            <person name="Czjzek M."/>
            <person name="Da Silva C."/>
            <person name="Delage L."/>
            <person name="Denoeud F."/>
            <person name="Deschamps P."/>
            <person name="Dittami S.M."/>
            <person name="Gabaldon T."/>
            <person name="Gachon C.M."/>
            <person name="Groisillier A."/>
            <person name="Herve C."/>
            <person name="Jabbari K."/>
            <person name="Katinka M."/>
            <person name="Kloareg B."/>
            <person name="Kowalczyk N."/>
            <person name="Labadie K."/>
            <person name="Leblanc C."/>
            <person name="Lopez P.J."/>
            <person name="McLachlan D.H."/>
            <person name="Meslet-Cladiere L."/>
            <person name="Moustafa A."/>
            <person name="Nehr Z."/>
            <person name="Nyvall Collen P."/>
            <person name="Panaud O."/>
            <person name="Partensky F."/>
            <person name="Poulain J."/>
            <person name="Rensing S.A."/>
            <person name="Rousvoal S."/>
            <person name="Samson G."/>
            <person name="Symeonidi A."/>
            <person name="Weissenbach J."/>
            <person name="Zambounis A."/>
            <person name="Wincker P."/>
            <person name="Boyen C."/>
        </authorList>
    </citation>
    <scope>NUCLEOTIDE SEQUENCE [LARGE SCALE GENOMIC DNA]</scope>
    <source>
        <strain evidence="3">cv. Stackhouse</strain>
    </source>
</reference>
<evidence type="ECO:0000313" key="3">
    <source>
        <dbReference type="Proteomes" id="UP000012073"/>
    </source>
</evidence>
<sequence>MLQYPCKSSVKIDFGGTEGGPQTEGWYFEIAKVSRPLQPLLLVLLRPPSHLIDANALRKTFPSQRYWSGSVLPTTSPAVGERRKKEASRFSTPPPASASCIFGSIKPM</sequence>
<feature type="region of interest" description="Disordered" evidence="1">
    <location>
        <begin position="75"/>
        <end position="96"/>
    </location>
</feature>